<comment type="caution">
    <text evidence="1">The sequence shown here is derived from an EMBL/GenBank/DDBJ whole genome shotgun (WGS) entry which is preliminary data.</text>
</comment>
<dbReference type="EMBL" id="JAXOVC010000006">
    <property type="protein sequence ID" value="KAK4500182.1"/>
    <property type="molecule type" value="Genomic_DNA"/>
</dbReference>
<gene>
    <name evidence="1" type="ORF">PRZ48_008368</name>
</gene>
<name>A0ABR0EFB9_ZASCE</name>
<evidence type="ECO:0000313" key="1">
    <source>
        <dbReference type="EMBL" id="KAK4500182.1"/>
    </source>
</evidence>
<organism evidence="1 2">
    <name type="scientific">Zasmidium cellare</name>
    <name type="common">Wine cellar mold</name>
    <name type="synonym">Racodium cellare</name>
    <dbReference type="NCBI Taxonomy" id="395010"/>
    <lineage>
        <taxon>Eukaryota</taxon>
        <taxon>Fungi</taxon>
        <taxon>Dikarya</taxon>
        <taxon>Ascomycota</taxon>
        <taxon>Pezizomycotina</taxon>
        <taxon>Dothideomycetes</taxon>
        <taxon>Dothideomycetidae</taxon>
        <taxon>Mycosphaerellales</taxon>
        <taxon>Mycosphaerellaceae</taxon>
        <taxon>Zasmidium</taxon>
    </lineage>
</organism>
<reference evidence="1 2" key="1">
    <citation type="journal article" date="2023" name="G3 (Bethesda)">
        <title>A chromosome-level genome assembly of Zasmidium syzygii isolated from banana leaves.</title>
        <authorList>
            <person name="van Westerhoven A.C."/>
            <person name="Mehrabi R."/>
            <person name="Talebi R."/>
            <person name="Steentjes M.B.F."/>
            <person name="Corcolon B."/>
            <person name="Chong P.A."/>
            <person name="Kema G.H.J."/>
            <person name="Seidl M.F."/>
        </authorList>
    </citation>
    <scope>NUCLEOTIDE SEQUENCE [LARGE SCALE GENOMIC DNA]</scope>
    <source>
        <strain evidence="1 2">P124</strain>
    </source>
</reference>
<proteinExistence type="predicted"/>
<accession>A0ABR0EFB9</accession>
<evidence type="ECO:0000313" key="2">
    <source>
        <dbReference type="Proteomes" id="UP001305779"/>
    </source>
</evidence>
<sequence length="316" mass="35367">MAFSGKKPWVAQTPDEILSAYNATGVAQQQRIQGSNPYGVLKLKVSIFYKDLILLMRGGDAWAVPTMKWTTGDGDQTCILKQIVARLKQGGLPPDLLNELQFTDLSHIYPLAATNRSSLPNTPSEVKILHVLTTTHPAKGDVADEEEFDLSPEVKFRWVSKNTLDSINLAMSLPKLNIEQARQRLVSSSKAILPTRLDDSNRWTFCFNTILGILQTRAIVEGTADPGYGVVAVSEEDAEGQMYVKLMKRPMRDFEAAKFKQTTGHRYGQSTGQVTRLMIIGRWKGEDIEWLECFDGWESVIDSSGRLRKGNGEEWM</sequence>
<protein>
    <submittedName>
        <fullName evidence="1">Uncharacterized protein</fullName>
    </submittedName>
</protein>
<dbReference type="Proteomes" id="UP001305779">
    <property type="component" value="Unassembled WGS sequence"/>
</dbReference>
<keyword evidence="2" id="KW-1185">Reference proteome</keyword>